<dbReference type="AlphaFoldDB" id="A0A238UXF9"/>
<keyword evidence="2" id="KW-1185">Reference proteome</keyword>
<name>A0A238UXF9_9RHOB</name>
<organism evidence="1 2">
    <name type="scientific">Puniceibacterium sediminis</name>
    <dbReference type="NCBI Taxonomy" id="1608407"/>
    <lineage>
        <taxon>Bacteria</taxon>
        <taxon>Pseudomonadati</taxon>
        <taxon>Pseudomonadota</taxon>
        <taxon>Alphaproteobacteria</taxon>
        <taxon>Rhodobacterales</taxon>
        <taxon>Paracoccaceae</taxon>
        <taxon>Puniceibacterium</taxon>
    </lineage>
</organism>
<proteinExistence type="predicted"/>
<accession>A0A238UXF9</accession>
<dbReference type="EMBL" id="FZNN01000001">
    <property type="protein sequence ID" value="SNR26952.1"/>
    <property type="molecule type" value="Genomic_DNA"/>
</dbReference>
<protein>
    <submittedName>
        <fullName evidence="1">Uncharacterized protein</fullName>
    </submittedName>
</protein>
<dbReference type="Proteomes" id="UP000198417">
    <property type="component" value="Unassembled WGS sequence"/>
</dbReference>
<gene>
    <name evidence="1" type="ORF">SAMN06265370_101311</name>
</gene>
<evidence type="ECO:0000313" key="1">
    <source>
        <dbReference type="EMBL" id="SNR26952.1"/>
    </source>
</evidence>
<evidence type="ECO:0000313" key="2">
    <source>
        <dbReference type="Proteomes" id="UP000198417"/>
    </source>
</evidence>
<sequence>MPVVPEARMERTLRKLEHQQKATTRYRSIEQRMDETGETHVINMMGVPAMIVAMKV</sequence>
<reference evidence="1 2" key="1">
    <citation type="submission" date="2017-06" db="EMBL/GenBank/DDBJ databases">
        <authorList>
            <person name="Kim H.J."/>
            <person name="Triplett B.A."/>
        </authorList>
    </citation>
    <scope>NUCLEOTIDE SEQUENCE [LARGE SCALE GENOMIC DNA]</scope>
    <source>
        <strain evidence="1 2">DSM 29052</strain>
    </source>
</reference>